<gene>
    <name evidence="1" type="ORF">KC207_05400</name>
</gene>
<dbReference type="EMBL" id="JAGSNF010000004">
    <property type="protein sequence ID" value="MBR7742724.1"/>
    <property type="molecule type" value="Genomic_DNA"/>
</dbReference>
<comment type="caution">
    <text evidence="1">The sequence shown here is derived from an EMBL/GenBank/DDBJ whole genome shotgun (WGS) entry which is preliminary data.</text>
</comment>
<accession>A0A941D5Y3</accession>
<dbReference type="PANTHER" id="PTHR43739">
    <property type="entry name" value="XYLOGLUCANASE (EUROFUNG)"/>
    <property type="match status" value="1"/>
</dbReference>
<dbReference type="Proteomes" id="UP000677016">
    <property type="component" value="Unassembled WGS sequence"/>
</dbReference>
<reference evidence="1" key="1">
    <citation type="submission" date="2021-04" db="EMBL/GenBank/DDBJ databases">
        <title>Phycicoccus avicenniae sp. nov., a novel endophytic actinomycetes isolated from branch of Avicennia mariana.</title>
        <authorList>
            <person name="Tuo L."/>
        </authorList>
    </citation>
    <scope>NUCLEOTIDE SEQUENCE</scope>
    <source>
        <strain evidence="1">BSK3Z-2</strain>
    </source>
</reference>
<dbReference type="InterPro" id="IPR015943">
    <property type="entry name" value="WD40/YVTN_repeat-like_dom_sf"/>
</dbReference>
<protein>
    <submittedName>
        <fullName evidence="1">Exo-alpha-sialidase</fullName>
    </submittedName>
</protein>
<dbReference type="SUPFAM" id="SSF110296">
    <property type="entry name" value="Oligoxyloglucan reducing end-specific cellobiohydrolase"/>
    <property type="match status" value="1"/>
</dbReference>
<dbReference type="InterPro" id="IPR052025">
    <property type="entry name" value="Xyloglucanase_GH74"/>
</dbReference>
<dbReference type="CDD" id="cd15482">
    <property type="entry name" value="Sialidase_non-viral"/>
    <property type="match status" value="1"/>
</dbReference>
<sequence>MGTTKGAFVLDGDDSRSGWSVRGPYCDGWPVNHVVGDAETGTMWAGGGGDWSGAGVWRSGDGGHTWTLAKLTTGEVDTWAANDPDLAAMIGWEEGAAPFGDDFSQVWSLARVGERLYAGTKPATLLVSDDGGATWSVVKGLTDHPSASEWGPGAAGLVLHTIISDPDDPEAMWVGISAAGVFASTDGGVTWERRNDLDAEAGDVAADHPAGPSDGHVGFCVHHVERAPGRERHVLYQQNHHGVWRSDDGGLHWRSVTDGLPSTFGFPLLVHPRDPETVWTLPLNGDIEGRYPPDAAAAVWRSRDGGATWEAGRTGLPQEACYFTVLRQAMAGDTQEPAGVYVGTNTGSVFVSADEGESWQEVARHLPTILSVEVLEPAPTG</sequence>
<name>A0A941D5Y3_9MICO</name>
<dbReference type="AlphaFoldDB" id="A0A941D5Y3"/>
<evidence type="ECO:0000313" key="1">
    <source>
        <dbReference type="EMBL" id="MBR7742724.1"/>
    </source>
</evidence>
<keyword evidence="2" id="KW-1185">Reference proteome</keyword>
<dbReference type="GO" id="GO:0010411">
    <property type="term" value="P:xyloglucan metabolic process"/>
    <property type="evidence" value="ECO:0007669"/>
    <property type="project" value="TreeGrafter"/>
</dbReference>
<dbReference type="PANTHER" id="PTHR43739:SF5">
    <property type="entry name" value="EXO-ALPHA-SIALIDASE"/>
    <property type="match status" value="1"/>
</dbReference>
<dbReference type="Gene3D" id="2.130.10.10">
    <property type="entry name" value="YVTN repeat-like/Quinoprotein amine dehydrogenase"/>
    <property type="match status" value="1"/>
</dbReference>
<proteinExistence type="predicted"/>
<evidence type="ECO:0000313" key="2">
    <source>
        <dbReference type="Proteomes" id="UP000677016"/>
    </source>
</evidence>
<organism evidence="1 2">
    <name type="scientific">Phycicoccus avicenniae</name>
    <dbReference type="NCBI Taxonomy" id="2828860"/>
    <lineage>
        <taxon>Bacteria</taxon>
        <taxon>Bacillati</taxon>
        <taxon>Actinomycetota</taxon>
        <taxon>Actinomycetes</taxon>
        <taxon>Micrococcales</taxon>
        <taxon>Intrasporangiaceae</taxon>
        <taxon>Phycicoccus</taxon>
    </lineage>
</organism>